<organism evidence="30 31">
    <name type="scientific">Paramecium pentaurelia</name>
    <dbReference type="NCBI Taxonomy" id="43138"/>
    <lineage>
        <taxon>Eukaryota</taxon>
        <taxon>Sar</taxon>
        <taxon>Alveolata</taxon>
        <taxon>Ciliophora</taxon>
        <taxon>Intramacronucleata</taxon>
        <taxon>Oligohymenophorea</taxon>
        <taxon>Peniculida</taxon>
        <taxon>Parameciidae</taxon>
        <taxon>Paramecium</taxon>
    </lineage>
</organism>
<dbReference type="GO" id="GO:0020002">
    <property type="term" value="C:host cell plasma membrane"/>
    <property type="evidence" value="ECO:0007669"/>
    <property type="project" value="UniProtKB-SubCell"/>
</dbReference>
<feature type="domain" description="Protein kinase" evidence="28">
    <location>
        <begin position="154"/>
        <end position="414"/>
    </location>
</feature>
<evidence type="ECO:0000256" key="21">
    <source>
        <dbReference type="ARBA" id="ARBA00023273"/>
    </source>
</evidence>
<name>A0A8S1XKE3_9CILI</name>
<dbReference type="PROSITE" id="PS00108">
    <property type="entry name" value="PROTEIN_KINASE_ST"/>
    <property type="match status" value="1"/>
</dbReference>
<feature type="domain" description="EF-hand" evidence="29">
    <location>
        <begin position="560"/>
        <end position="592"/>
    </location>
</feature>
<keyword evidence="8" id="KW-0723">Serine/threonine-protein kinase</keyword>
<dbReference type="InterPro" id="IPR000719">
    <property type="entry name" value="Prot_kinase_dom"/>
</dbReference>
<evidence type="ECO:0000256" key="18">
    <source>
        <dbReference type="ARBA" id="ARBA00022870"/>
    </source>
</evidence>
<keyword evidence="18" id="KW-0472">Membrane</keyword>
<keyword evidence="12" id="KW-0677">Repeat</keyword>
<evidence type="ECO:0000256" key="22">
    <source>
        <dbReference type="ARBA" id="ARBA00023288"/>
    </source>
</evidence>
<gene>
    <name evidence="30" type="ORF">PPENT_87.1.T1280114</name>
</gene>
<dbReference type="CDD" id="cd05117">
    <property type="entry name" value="STKc_CAMK"/>
    <property type="match status" value="1"/>
</dbReference>
<feature type="domain" description="EF-hand" evidence="29">
    <location>
        <begin position="491"/>
        <end position="521"/>
    </location>
</feature>
<dbReference type="FunFam" id="1.10.510.10:FF:000398">
    <property type="entry name" value="Calcium-dependent protein kinase 1"/>
    <property type="match status" value="1"/>
</dbReference>
<dbReference type="PROSITE" id="PS50222">
    <property type="entry name" value="EF_HAND_2"/>
    <property type="match status" value="4"/>
</dbReference>
<proteinExistence type="inferred from homology"/>
<protein>
    <recommendedName>
        <fullName evidence="27">Calcium-dependent protein kinase 1</fullName>
        <ecNumber evidence="5">2.7.11.1</ecNumber>
    </recommendedName>
</protein>
<dbReference type="Pfam" id="PF13499">
    <property type="entry name" value="EF-hand_7"/>
    <property type="match status" value="2"/>
</dbReference>
<dbReference type="PROSITE" id="PS50011">
    <property type="entry name" value="PROTEIN_KINASE_DOM"/>
    <property type="match status" value="1"/>
</dbReference>
<accession>A0A8S1XKE3</accession>
<evidence type="ECO:0000256" key="1">
    <source>
        <dbReference type="ARBA" id="ARBA00001946"/>
    </source>
</evidence>
<keyword evidence="6" id="KW-1003">Cell membrane</keyword>
<feature type="domain" description="EF-hand" evidence="29">
    <location>
        <begin position="455"/>
        <end position="490"/>
    </location>
</feature>
<dbReference type="CDD" id="cd00051">
    <property type="entry name" value="EFh"/>
    <property type="match status" value="2"/>
</dbReference>
<evidence type="ECO:0000256" key="10">
    <source>
        <dbReference type="ARBA" id="ARBA00022707"/>
    </source>
</evidence>
<keyword evidence="10" id="KW-0519">Myristate</keyword>
<dbReference type="EMBL" id="CAJJDO010000128">
    <property type="protein sequence ID" value="CAD8201636.1"/>
    <property type="molecule type" value="Genomic_DNA"/>
</dbReference>
<dbReference type="GO" id="GO:0005886">
    <property type="term" value="C:plasma membrane"/>
    <property type="evidence" value="ECO:0007669"/>
    <property type="project" value="UniProtKB-SubCell"/>
</dbReference>
<evidence type="ECO:0000256" key="15">
    <source>
        <dbReference type="ARBA" id="ARBA00022837"/>
    </source>
</evidence>
<dbReference type="OrthoDB" id="40902at2759"/>
<keyword evidence="9" id="KW-0808">Transferase</keyword>
<evidence type="ECO:0000259" key="28">
    <source>
        <dbReference type="PROSITE" id="PS50011"/>
    </source>
</evidence>
<evidence type="ECO:0000256" key="12">
    <source>
        <dbReference type="ARBA" id="ARBA00022737"/>
    </source>
</evidence>
<dbReference type="InterPro" id="IPR050205">
    <property type="entry name" value="CDPK_Ser/Thr_kinases"/>
</dbReference>
<evidence type="ECO:0000256" key="11">
    <source>
        <dbReference type="ARBA" id="ARBA00022723"/>
    </source>
</evidence>
<evidence type="ECO:0000256" key="17">
    <source>
        <dbReference type="ARBA" id="ARBA00022846"/>
    </source>
</evidence>
<dbReference type="FunFam" id="1.10.238.10:FF:000299">
    <property type="entry name" value="Uncharacterized protein"/>
    <property type="match status" value="1"/>
</dbReference>
<keyword evidence="15" id="KW-0106">Calcium</keyword>
<evidence type="ECO:0000256" key="6">
    <source>
        <dbReference type="ARBA" id="ARBA00022475"/>
    </source>
</evidence>
<dbReference type="GO" id="GO:0005509">
    <property type="term" value="F:calcium ion binding"/>
    <property type="evidence" value="ECO:0007669"/>
    <property type="project" value="InterPro"/>
</dbReference>
<comment type="cofactor">
    <cofactor evidence="1">
        <name>Mg(2+)</name>
        <dbReference type="ChEBI" id="CHEBI:18420"/>
    </cofactor>
</comment>
<dbReference type="PANTHER" id="PTHR24349">
    <property type="entry name" value="SERINE/THREONINE-PROTEIN KINASE"/>
    <property type="match status" value="1"/>
</dbReference>
<evidence type="ECO:0000256" key="23">
    <source>
        <dbReference type="ARBA" id="ARBA00024334"/>
    </source>
</evidence>
<evidence type="ECO:0000256" key="4">
    <source>
        <dbReference type="ARBA" id="ARBA00004425"/>
    </source>
</evidence>
<keyword evidence="11" id="KW-0479">Metal-binding</keyword>
<keyword evidence="31" id="KW-1185">Reference proteome</keyword>
<evidence type="ECO:0000256" key="25">
    <source>
        <dbReference type="ARBA" id="ARBA00048679"/>
    </source>
</evidence>
<dbReference type="GO" id="GO:0005524">
    <property type="term" value="F:ATP binding"/>
    <property type="evidence" value="ECO:0007669"/>
    <property type="project" value="UniProtKB-KW"/>
</dbReference>
<comment type="catalytic activity">
    <reaction evidence="25">
        <text>L-seryl-[protein] + ATP = O-phospho-L-seryl-[protein] + ADP + H(+)</text>
        <dbReference type="Rhea" id="RHEA:17989"/>
        <dbReference type="Rhea" id="RHEA-COMP:9863"/>
        <dbReference type="Rhea" id="RHEA-COMP:11604"/>
        <dbReference type="ChEBI" id="CHEBI:15378"/>
        <dbReference type="ChEBI" id="CHEBI:29999"/>
        <dbReference type="ChEBI" id="CHEBI:30616"/>
        <dbReference type="ChEBI" id="CHEBI:83421"/>
        <dbReference type="ChEBI" id="CHEBI:456216"/>
        <dbReference type="EC" id="2.7.11.1"/>
    </reaction>
</comment>
<comment type="subcellular location">
    <subcellularLocation>
        <location evidence="3">Cell membrane</location>
        <topology evidence="3">Lipid-anchor</topology>
        <orientation evidence="3">Cytoplasmic side</orientation>
    </subcellularLocation>
    <subcellularLocation>
        <location evidence="2">Cell projection</location>
        <location evidence="2">Cilium</location>
        <location evidence="2">Flagellum</location>
    </subcellularLocation>
    <subcellularLocation>
        <location evidence="4">Host cell membrane</location>
        <topology evidence="4">Lipid-anchor</topology>
    </subcellularLocation>
    <subcellularLocation>
        <location evidence="26">Parasitophorous vacuole membrane</location>
        <topology evidence="26">Lipid-anchor</topology>
    </subcellularLocation>
</comment>
<evidence type="ECO:0000256" key="24">
    <source>
        <dbReference type="ARBA" id="ARBA00047899"/>
    </source>
</evidence>
<evidence type="ECO:0000313" key="31">
    <source>
        <dbReference type="Proteomes" id="UP000689195"/>
    </source>
</evidence>
<evidence type="ECO:0000256" key="14">
    <source>
        <dbReference type="ARBA" id="ARBA00022777"/>
    </source>
</evidence>
<evidence type="ECO:0000256" key="5">
    <source>
        <dbReference type="ARBA" id="ARBA00012513"/>
    </source>
</evidence>
<dbReference type="InterPro" id="IPR008271">
    <property type="entry name" value="Ser/Thr_kinase_AS"/>
</dbReference>
<dbReference type="InterPro" id="IPR002048">
    <property type="entry name" value="EF_hand_dom"/>
</dbReference>
<sequence length="592" mass="68939">MDDLNTIVEPINTLQKITFGEKFAEYQVLRCNHPGFLPLIIQIEALITGGCQMWFKMYLHQEILVGHLRDFLRKMLQNRFANIAQYKDNIALSMYLQMKYIKRRQKKMVGYILQLHMITKNDIIHTNNYMNQDIYIKKQWFIKSREGKVEDYYILDNKELSSGSFGKVYQAKPKLLKNDPMRAVKVIPKRLIENKDRFLQEVEILRNLDHPNIIKLYETFEDVRNIYLVMELCTGGELFDQIVTHGQLSEKDAQQVFIQIMRAISYCHSKGIAHRDLKPENFIYYDDKPGSLLKVIDFGLSRVFRQSGQQEKQMMKSRTGSVYYISPEVLDGQYDELCDIWSAGVILYILLTGIPPFNGNSDGEIVKQIKAGKLNLNLSELQVVSESAKDLIQKMICKHSQRLNSQQVLQHEWLQNLNQNDSKLSLNFDSLKQFTQQSKLKKIVLAQIASQVSLNEIGELSKLFQTLDKDGNGQLSFEEFKNGFKEKKNDLLQYFEAIDTDSSGSIDYNEFIAAMMERTFYLKQDKLLQAFQTFDLDNDGKITALELKKVLGDNDYYNKIDSKFWESLVKDGDFDEDGKIDYLEFVEMMSDL</sequence>
<evidence type="ECO:0000313" key="30">
    <source>
        <dbReference type="EMBL" id="CAD8201636.1"/>
    </source>
</evidence>
<keyword evidence="18" id="KW-1043">Host membrane</keyword>
<dbReference type="Proteomes" id="UP000689195">
    <property type="component" value="Unassembled WGS sequence"/>
</dbReference>
<comment type="catalytic activity">
    <reaction evidence="24">
        <text>L-threonyl-[protein] + ATP = O-phospho-L-threonyl-[protein] + ADP + H(+)</text>
        <dbReference type="Rhea" id="RHEA:46608"/>
        <dbReference type="Rhea" id="RHEA-COMP:11060"/>
        <dbReference type="Rhea" id="RHEA-COMP:11605"/>
        <dbReference type="ChEBI" id="CHEBI:15378"/>
        <dbReference type="ChEBI" id="CHEBI:30013"/>
        <dbReference type="ChEBI" id="CHEBI:30616"/>
        <dbReference type="ChEBI" id="CHEBI:61977"/>
        <dbReference type="ChEBI" id="CHEBI:456216"/>
        <dbReference type="EC" id="2.7.11.1"/>
    </reaction>
</comment>
<dbReference type="Pfam" id="PF00069">
    <property type="entry name" value="Pkinase"/>
    <property type="match status" value="1"/>
</dbReference>
<keyword evidence="17" id="KW-0282">Flagellum</keyword>
<evidence type="ECO:0000256" key="7">
    <source>
        <dbReference type="ARBA" id="ARBA00022511"/>
    </source>
</evidence>
<dbReference type="FunFam" id="3.30.200.20:FF:000315">
    <property type="entry name" value="Calcium-dependent protein kinase 3"/>
    <property type="match status" value="1"/>
</dbReference>
<dbReference type="SMART" id="SM00054">
    <property type="entry name" value="EFh"/>
    <property type="match status" value="4"/>
</dbReference>
<reference evidence="30" key="1">
    <citation type="submission" date="2021-01" db="EMBL/GenBank/DDBJ databases">
        <authorList>
            <consortium name="Genoscope - CEA"/>
            <person name="William W."/>
        </authorList>
    </citation>
    <scope>NUCLEOTIDE SEQUENCE</scope>
</reference>
<dbReference type="GO" id="GO:0020005">
    <property type="term" value="C:symbiont-containing vacuole membrane"/>
    <property type="evidence" value="ECO:0007669"/>
    <property type="project" value="UniProtKB-SubCell"/>
</dbReference>
<evidence type="ECO:0000256" key="9">
    <source>
        <dbReference type="ARBA" id="ARBA00022679"/>
    </source>
</evidence>
<evidence type="ECO:0000256" key="19">
    <source>
        <dbReference type="ARBA" id="ARBA00023069"/>
    </source>
</evidence>
<dbReference type="PROSITE" id="PS00018">
    <property type="entry name" value="EF_HAND_1"/>
    <property type="match status" value="4"/>
</dbReference>
<dbReference type="EC" id="2.7.11.1" evidence="5"/>
<keyword evidence="22" id="KW-0449">Lipoprotein</keyword>
<evidence type="ECO:0000256" key="2">
    <source>
        <dbReference type="ARBA" id="ARBA00004230"/>
    </source>
</evidence>
<evidence type="ECO:0000259" key="29">
    <source>
        <dbReference type="PROSITE" id="PS50222"/>
    </source>
</evidence>
<keyword evidence="13" id="KW-0547">Nucleotide-binding</keyword>
<evidence type="ECO:0000256" key="3">
    <source>
        <dbReference type="ARBA" id="ARBA00004342"/>
    </source>
</evidence>
<evidence type="ECO:0000256" key="26">
    <source>
        <dbReference type="ARBA" id="ARBA00060437"/>
    </source>
</evidence>
<keyword evidence="16" id="KW-0067">ATP-binding</keyword>
<dbReference type="InterPro" id="IPR018247">
    <property type="entry name" value="EF_Hand_1_Ca_BS"/>
</dbReference>
<evidence type="ECO:0000256" key="20">
    <source>
        <dbReference type="ARBA" id="ARBA00023139"/>
    </source>
</evidence>
<keyword evidence="14" id="KW-0418">Kinase</keyword>
<evidence type="ECO:0000256" key="8">
    <source>
        <dbReference type="ARBA" id="ARBA00022527"/>
    </source>
</evidence>
<evidence type="ECO:0000256" key="13">
    <source>
        <dbReference type="ARBA" id="ARBA00022741"/>
    </source>
</evidence>
<keyword evidence="7" id="KW-1032">Host cell membrane</keyword>
<dbReference type="GO" id="GO:0004674">
    <property type="term" value="F:protein serine/threonine kinase activity"/>
    <property type="evidence" value="ECO:0007669"/>
    <property type="project" value="UniProtKB-KW"/>
</dbReference>
<comment type="caution">
    <text evidence="30">The sequence shown here is derived from an EMBL/GenBank/DDBJ whole genome shotgun (WGS) entry which is preliminary data.</text>
</comment>
<keyword evidence="20" id="KW-0564">Palmitate</keyword>
<dbReference type="AlphaFoldDB" id="A0A8S1XKE3"/>
<feature type="domain" description="EF-hand" evidence="29">
    <location>
        <begin position="522"/>
        <end position="557"/>
    </location>
</feature>
<evidence type="ECO:0000256" key="27">
    <source>
        <dbReference type="ARBA" id="ARBA00068067"/>
    </source>
</evidence>
<keyword evidence="21" id="KW-0966">Cell projection</keyword>
<evidence type="ECO:0000256" key="16">
    <source>
        <dbReference type="ARBA" id="ARBA00022840"/>
    </source>
</evidence>
<keyword evidence="19" id="KW-0969">Cilium</keyword>
<dbReference type="SMART" id="SM00220">
    <property type="entry name" value="S_TKc"/>
    <property type="match status" value="1"/>
</dbReference>
<dbReference type="GO" id="GO:0031514">
    <property type="term" value="C:motile cilium"/>
    <property type="evidence" value="ECO:0007669"/>
    <property type="project" value="UniProtKB-SubCell"/>
</dbReference>
<comment type="similarity">
    <text evidence="23">Belongs to the protein kinase superfamily. Ser/Thr protein kinase family. CDPK subfamily.</text>
</comment>